<protein>
    <recommendedName>
        <fullName evidence="6 7">6-phosphogluconolactonase</fullName>
        <shortName evidence="7">6PGL</shortName>
        <ecNumber evidence="5 7">3.1.1.31</ecNumber>
    </recommendedName>
</protein>
<evidence type="ECO:0000256" key="7">
    <source>
        <dbReference type="RuleBase" id="RU365095"/>
    </source>
</evidence>
<dbReference type="Gene3D" id="3.40.50.1360">
    <property type="match status" value="1"/>
</dbReference>
<name>A0ABP5BRV0_9MICO</name>
<dbReference type="PANTHER" id="PTHR11054:SF0">
    <property type="entry name" value="6-PHOSPHOGLUCONOLACTONASE"/>
    <property type="match status" value="1"/>
</dbReference>
<comment type="similarity">
    <text evidence="4 7">Belongs to the glucosamine/galactosamine-6-phosphate isomerase family. 6-phosphogluconolactonase subfamily.</text>
</comment>
<dbReference type="CDD" id="cd01400">
    <property type="entry name" value="6PGL"/>
    <property type="match status" value="1"/>
</dbReference>
<dbReference type="InterPro" id="IPR037171">
    <property type="entry name" value="NagB/RpiA_transferase-like"/>
</dbReference>
<comment type="caution">
    <text evidence="9">The sequence shown here is derived from an EMBL/GenBank/DDBJ whole genome shotgun (WGS) entry which is preliminary data.</text>
</comment>
<dbReference type="RefSeq" id="WP_344091759.1">
    <property type="nucleotide sequence ID" value="NZ_BAAAOG010000001.1"/>
</dbReference>
<dbReference type="InterPro" id="IPR039104">
    <property type="entry name" value="6PGL"/>
</dbReference>
<evidence type="ECO:0000256" key="6">
    <source>
        <dbReference type="ARBA" id="ARBA00020337"/>
    </source>
</evidence>
<dbReference type="InterPro" id="IPR006148">
    <property type="entry name" value="Glc/Gal-6P_isomerase"/>
</dbReference>
<evidence type="ECO:0000313" key="9">
    <source>
        <dbReference type="EMBL" id="GAA1949785.1"/>
    </source>
</evidence>
<dbReference type="PANTHER" id="PTHR11054">
    <property type="entry name" value="6-PHOSPHOGLUCONOLACTONASE"/>
    <property type="match status" value="1"/>
</dbReference>
<proteinExistence type="inferred from homology"/>
<organism evidence="9 10">
    <name type="scientific">Microbacterium deminutum</name>
    <dbReference type="NCBI Taxonomy" id="344164"/>
    <lineage>
        <taxon>Bacteria</taxon>
        <taxon>Bacillati</taxon>
        <taxon>Actinomycetota</taxon>
        <taxon>Actinomycetes</taxon>
        <taxon>Micrococcales</taxon>
        <taxon>Microbacteriaceae</taxon>
        <taxon>Microbacterium</taxon>
    </lineage>
</organism>
<keyword evidence="7" id="KW-0378">Hydrolase</keyword>
<evidence type="ECO:0000259" key="8">
    <source>
        <dbReference type="Pfam" id="PF01182"/>
    </source>
</evidence>
<gene>
    <name evidence="7 9" type="primary">pgl</name>
    <name evidence="9" type="ORF">GCM10009776_09730</name>
</gene>
<feature type="domain" description="Glucosamine/galactosamine-6-phosphate isomerase" evidence="8">
    <location>
        <begin position="19"/>
        <end position="242"/>
    </location>
</feature>
<accession>A0ABP5BRV0</accession>
<evidence type="ECO:0000256" key="5">
    <source>
        <dbReference type="ARBA" id="ARBA00013198"/>
    </source>
</evidence>
<comment type="pathway">
    <text evidence="3 7">Carbohydrate degradation; pentose phosphate pathway; D-ribulose 5-phosphate from D-glucose 6-phosphate (oxidative stage): step 2/3.</text>
</comment>
<evidence type="ECO:0000256" key="1">
    <source>
        <dbReference type="ARBA" id="ARBA00000832"/>
    </source>
</evidence>
<comment type="catalytic activity">
    <reaction evidence="1 7">
        <text>6-phospho-D-glucono-1,5-lactone + H2O = 6-phospho-D-gluconate + H(+)</text>
        <dbReference type="Rhea" id="RHEA:12556"/>
        <dbReference type="ChEBI" id="CHEBI:15377"/>
        <dbReference type="ChEBI" id="CHEBI:15378"/>
        <dbReference type="ChEBI" id="CHEBI:57955"/>
        <dbReference type="ChEBI" id="CHEBI:58759"/>
        <dbReference type="EC" id="3.1.1.31"/>
    </reaction>
</comment>
<dbReference type="EC" id="3.1.1.31" evidence="5 7"/>
<dbReference type="InterPro" id="IPR005900">
    <property type="entry name" value="6-phosphogluconolactonase_DevB"/>
</dbReference>
<reference evidence="10" key="1">
    <citation type="journal article" date="2019" name="Int. J. Syst. Evol. Microbiol.">
        <title>The Global Catalogue of Microorganisms (GCM) 10K type strain sequencing project: providing services to taxonomists for standard genome sequencing and annotation.</title>
        <authorList>
            <consortium name="The Broad Institute Genomics Platform"/>
            <consortium name="The Broad Institute Genome Sequencing Center for Infectious Disease"/>
            <person name="Wu L."/>
            <person name="Ma J."/>
        </authorList>
    </citation>
    <scope>NUCLEOTIDE SEQUENCE [LARGE SCALE GENOMIC DNA]</scope>
    <source>
        <strain evidence="10">JCM 14901</strain>
    </source>
</reference>
<dbReference type="Pfam" id="PF01182">
    <property type="entry name" value="Glucosamine_iso"/>
    <property type="match status" value="1"/>
</dbReference>
<dbReference type="NCBIfam" id="TIGR01198">
    <property type="entry name" value="pgl"/>
    <property type="match status" value="1"/>
</dbReference>
<keyword evidence="10" id="KW-1185">Reference proteome</keyword>
<evidence type="ECO:0000256" key="4">
    <source>
        <dbReference type="ARBA" id="ARBA00010662"/>
    </source>
</evidence>
<evidence type="ECO:0000256" key="2">
    <source>
        <dbReference type="ARBA" id="ARBA00002681"/>
    </source>
</evidence>
<dbReference type="EMBL" id="BAAAOG010000001">
    <property type="protein sequence ID" value="GAA1949785.1"/>
    <property type="molecule type" value="Genomic_DNA"/>
</dbReference>
<evidence type="ECO:0000256" key="3">
    <source>
        <dbReference type="ARBA" id="ARBA00004961"/>
    </source>
</evidence>
<dbReference type="SUPFAM" id="SSF100950">
    <property type="entry name" value="NagB/RpiA/CoA transferase-like"/>
    <property type="match status" value="1"/>
</dbReference>
<comment type="function">
    <text evidence="2 7">Hydrolysis of 6-phosphogluconolactone to 6-phosphogluconate.</text>
</comment>
<evidence type="ECO:0000313" key="10">
    <source>
        <dbReference type="Proteomes" id="UP001499933"/>
    </source>
</evidence>
<dbReference type="Proteomes" id="UP001499933">
    <property type="component" value="Unassembled WGS sequence"/>
</dbReference>
<sequence length="263" mass="28156">MSGTHVEAWAEKRVVISADADALADSVATRFLGRMSKRVDDDRIAHVSLTGGSMGAAVLQAASRSARRDRIDWTRVHFWWSDERFVPRAHADRNEGQARAALLDALDIPEANIHAVAASDEGIDLDAAAARYADELARFGTDGEPWPSFDVCFLGVGPDAHIASLFPDRPEILITDRATVAVRDSPKPPPDRVSMTRPVINSSQRVWMVLTGADKASALGLALAGASYASVPAAGAKGRKRTVFFVDGAAAAQVPPELIDGEY</sequence>